<sequence>MENTIKIATPLTEDKARKLKAGDFVLITGTIYTSRDAAHKRMVEALASGEKLPVDFNDQIIYYVGPTPAKPGQAIGSAGPTTSSRMDAYAPRMLEEGLRGMIGKGYRSPAVVEAMKKHGAVYFAATGGAAALIAKTIKKYEVLAYEDLGPEALARLTVEDFPAIVVIDSEGRNFYEQGQEKYRTINC</sequence>
<proteinExistence type="inferred from homology"/>
<evidence type="ECO:0000259" key="3">
    <source>
        <dbReference type="Pfam" id="PF05683"/>
    </source>
</evidence>
<dbReference type="NCBIfam" id="TIGR00723">
    <property type="entry name" value="ttdB_fumA_fumB"/>
    <property type="match status" value="1"/>
</dbReference>
<feature type="domain" description="Fe-S hydro-lyase tartrate dehydratase beta-type catalytic" evidence="3">
    <location>
        <begin position="3"/>
        <end position="177"/>
    </location>
</feature>
<dbReference type="PANTHER" id="PTHR43351:SF2">
    <property type="entry name" value="L(+)-TARTRATE DEHYDRATASE SUBUNIT BETA-RELATED"/>
    <property type="match status" value="1"/>
</dbReference>
<keyword evidence="5" id="KW-1185">Reference proteome</keyword>
<dbReference type="NCBIfam" id="NF005310">
    <property type="entry name" value="PRK06842.1"/>
    <property type="match status" value="1"/>
</dbReference>
<evidence type="ECO:0000256" key="1">
    <source>
        <dbReference type="ARBA" id="ARBA00008876"/>
    </source>
</evidence>
<dbReference type="SUPFAM" id="SSF117457">
    <property type="entry name" value="FumA C-terminal domain-like"/>
    <property type="match status" value="1"/>
</dbReference>
<gene>
    <name evidence="4" type="ORF">SpAn4DRAFT_2697</name>
</gene>
<dbReference type="PANTHER" id="PTHR43351">
    <property type="entry name" value="L(+)-TARTRATE DEHYDRATASE SUBUNIT BETA"/>
    <property type="match status" value="1"/>
</dbReference>
<accession>A0A0U1KXT2</accession>
<reference evidence="5" key="1">
    <citation type="submission" date="2015-03" db="EMBL/GenBank/DDBJ databases">
        <authorList>
            <person name="Nijsse Bart"/>
        </authorList>
    </citation>
    <scope>NUCLEOTIDE SEQUENCE [LARGE SCALE GENOMIC DNA]</scope>
</reference>
<evidence type="ECO:0000256" key="2">
    <source>
        <dbReference type="ARBA" id="ARBA00023239"/>
    </source>
</evidence>
<dbReference type="InterPro" id="IPR004647">
    <property type="entry name" value="Fe-S_hydro-lyase_TtdB-typ_cat"/>
</dbReference>
<comment type="similarity">
    <text evidence="1">Belongs to the class-I fumarase family.</text>
</comment>
<evidence type="ECO:0000313" key="5">
    <source>
        <dbReference type="Proteomes" id="UP000049855"/>
    </source>
</evidence>
<dbReference type="InterPro" id="IPR036660">
    <property type="entry name" value="Fe-S_hydroAse_TtdB_cat_sf"/>
</dbReference>
<dbReference type="EC" id="4.2.1.2" evidence="4"/>
<evidence type="ECO:0000313" key="4">
    <source>
        <dbReference type="EMBL" id="CQR72237.1"/>
    </source>
</evidence>
<dbReference type="GO" id="GO:0008730">
    <property type="term" value="F:L(+)-tartrate dehydratase activity"/>
    <property type="evidence" value="ECO:0007669"/>
    <property type="project" value="UniProtKB-EC"/>
</dbReference>
<dbReference type="Pfam" id="PF05683">
    <property type="entry name" value="Fumerase_C"/>
    <property type="match status" value="1"/>
</dbReference>
<dbReference type="Gene3D" id="3.20.130.10">
    <property type="entry name" value="Fe-S hydro-lyase, tartrate dehydratase beta-type, catalytic domain"/>
    <property type="match status" value="1"/>
</dbReference>
<dbReference type="EC" id="4.2.1.32" evidence="4"/>
<organism evidence="4 5">
    <name type="scientific">Sporomusa ovata</name>
    <dbReference type="NCBI Taxonomy" id="2378"/>
    <lineage>
        <taxon>Bacteria</taxon>
        <taxon>Bacillati</taxon>
        <taxon>Bacillota</taxon>
        <taxon>Negativicutes</taxon>
        <taxon>Selenomonadales</taxon>
        <taxon>Sporomusaceae</taxon>
        <taxon>Sporomusa</taxon>
    </lineage>
</organism>
<keyword evidence="2 4" id="KW-0456">Lyase</keyword>
<dbReference type="GO" id="GO:0004333">
    <property type="term" value="F:fumarate hydratase activity"/>
    <property type="evidence" value="ECO:0007669"/>
    <property type="project" value="UniProtKB-EC"/>
</dbReference>
<dbReference type="AlphaFoldDB" id="A0A0U1KXT2"/>
<protein>
    <submittedName>
        <fullName evidence="4">Fumarate hydratase class I, aerobic L(+)-tartrate dehydratase beta subunit</fullName>
        <ecNumber evidence="4">4.2.1.2</ecNumber>
        <ecNumber evidence="4">4.2.1.32</ecNumber>
    </submittedName>
</protein>
<dbReference type="RefSeq" id="WP_021166960.1">
    <property type="nucleotide sequence ID" value="NZ_CTRP01000010.1"/>
</dbReference>
<name>A0A0U1KXT2_9FIRM</name>
<dbReference type="EMBL" id="CTRP01000010">
    <property type="protein sequence ID" value="CQR72237.1"/>
    <property type="molecule type" value="Genomic_DNA"/>
</dbReference>
<dbReference type="Proteomes" id="UP000049855">
    <property type="component" value="Unassembled WGS sequence"/>
</dbReference>